<dbReference type="InterPro" id="IPR043502">
    <property type="entry name" value="DNA/RNA_pol_sf"/>
</dbReference>
<dbReference type="InterPro" id="IPR001098">
    <property type="entry name" value="DNA-dir_DNA_pol_A_palm_dom"/>
</dbReference>
<dbReference type="GO" id="GO:0003887">
    <property type="term" value="F:DNA-directed DNA polymerase activity"/>
    <property type="evidence" value="ECO:0007669"/>
    <property type="project" value="UniProtKB-EC"/>
</dbReference>
<dbReference type="Proteomes" id="UP000430843">
    <property type="component" value="Unassembled WGS sequence"/>
</dbReference>
<keyword evidence="5" id="KW-0378">Hydrolase</keyword>
<dbReference type="PANTHER" id="PTHR10133:SF27">
    <property type="entry name" value="DNA POLYMERASE NU"/>
    <property type="match status" value="1"/>
</dbReference>
<dbReference type="InterPro" id="IPR036397">
    <property type="entry name" value="RNaseH_sf"/>
</dbReference>
<dbReference type="Pfam" id="PF00476">
    <property type="entry name" value="DNA_pol_A"/>
    <property type="match status" value="1"/>
</dbReference>
<evidence type="ECO:0000256" key="4">
    <source>
        <dbReference type="ARBA" id="ARBA00022705"/>
    </source>
</evidence>
<dbReference type="GO" id="GO:0003677">
    <property type="term" value="F:DNA binding"/>
    <property type="evidence" value="ECO:0007669"/>
    <property type="project" value="InterPro"/>
</dbReference>
<evidence type="ECO:0000313" key="8">
    <source>
        <dbReference type="EMBL" id="KAB2662754.1"/>
    </source>
</evidence>
<dbReference type="GO" id="GO:0006261">
    <property type="term" value="P:DNA-templated DNA replication"/>
    <property type="evidence" value="ECO:0007669"/>
    <property type="project" value="InterPro"/>
</dbReference>
<feature type="domain" description="DNA-directed DNA polymerase family A palm" evidence="7">
    <location>
        <begin position="469"/>
        <end position="702"/>
    </location>
</feature>
<dbReference type="Gene3D" id="3.30.420.10">
    <property type="entry name" value="Ribonuclease H-like superfamily/Ribonuclease H"/>
    <property type="match status" value="1"/>
</dbReference>
<organism evidence="8 9">
    <name type="scientific">Brucella tritici</name>
    <dbReference type="NCBI Taxonomy" id="94626"/>
    <lineage>
        <taxon>Bacteria</taxon>
        <taxon>Pseudomonadati</taxon>
        <taxon>Pseudomonadota</taxon>
        <taxon>Alphaproteobacteria</taxon>
        <taxon>Hyphomicrobiales</taxon>
        <taxon>Brucellaceae</taxon>
        <taxon>Brucella/Ochrobactrum group</taxon>
        <taxon>Brucella</taxon>
    </lineage>
</organism>
<comment type="similarity">
    <text evidence="1">Belongs to the DNA polymerase type-A family.</text>
</comment>
<evidence type="ECO:0000259" key="7">
    <source>
        <dbReference type="SMART" id="SM00482"/>
    </source>
</evidence>
<keyword evidence="4" id="KW-0235">DNA replication</keyword>
<dbReference type="RefSeq" id="WP_151678656.1">
    <property type="nucleotide sequence ID" value="NZ_WBWA01000028.1"/>
</dbReference>
<gene>
    <name evidence="8" type="ORF">F9K91_21195</name>
</gene>
<comment type="catalytic activity">
    <reaction evidence="6">
        <text>DNA(n) + a 2'-deoxyribonucleoside 5'-triphosphate = DNA(n+1) + diphosphate</text>
        <dbReference type="Rhea" id="RHEA:22508"/>
        <dbReference type="Rhea" id="RHEA-COMP:17339"/>
        <dbReference type="Rhea" id="RHEA-COMP:17340"/>
        <dbReference type="ChEBI" id="CHEBI:33019"/>
        <dbReference type="ChEBI" id="CHEBI:61560"/>
        <dbReference type="ChEBI" id="CHEBI:173112"/>
        <dbReference type="EC" id="2.7.7.7"/>
    </reaction>
</comment>
<dbReference type="InterPro" id="IPR002298">
    <property type="entry name" value="DNA_polymerase_A"/>
</dbReference>
<comment type="subunit">
    <text evidence="2">Single-chain monomer with multiple functions.</text>
</comment>
<name>A0A833CJW3_9HYPH</name>
<dbReference type="SUPFAM" id="SSF53098">
    <property type="entry name" value="Ribonuclease H-like"/>
    <property type="match status" value="1"/>
</dbReference>
<dbReference type="Gene3D" id="3.30.70.370">
    <property type="match status" value="2"/>
</dbReference>
<evidence type="ECO:0000256" key="6">
    <source>
        <dbReference type="ARBA" id="ARBA00049244"/>
    </source>
</evidence>
<keyword evidence="5" id="KW-0269">Exonuclease</keyword>
<evidence type="ECO:0000256" key="2">
    <source>
        <dbReference type="ARBA" id="ARBA00011541"/>
    </source>
</evidence>
<dbReference type="SMART" id="SM00482">
    <property type="entry name" value="POLAc"/>
    <property type="match status" value="1"/>
</dbReference>
<accession>A0A833CJW3</accession>
<evidence type="ECO:0000256" key="5">
    <source>
        <dbReference type="ARBA" id="ARBA00022839"/>
    </source>
</evidence>
<sequence>MRLAFDIETNGLLPELNTIHSLVLKDLDSKDIWSASSQDMADLEKAVKELQGADYITGHNICRYDILALRKLYPWFNPRGTARDTLIMAKMIWPMDRLKDLDFPRWRAGKLPGQMIGAQKLEAWGYRLGRMKGEYSGDVKTLSKEYAEHGDLSQVPEWARVLATADAKGNPCLDPWLAWNQPMQDYCVQDVEVTEQLWNLIQGHIDGTTKAANGVGWSEQSVELEHKVWYLIGDQEERGYGFDKDEAVKLASDLKTRQRELEKGLVKVFGSWWQPQDDVKTGRTPARDYTEKLTQFPDVTFERFSPKTGKRLKPYVGPPLASYYTDAPFVRIERTTFNPKSRQHLGDRLQAVFGWVPQEFGGKNNDQAKVDETTLKSIPDSVLPVDIREIILEFLVVSKTLGQLADGKKSWIDLCTEDGRIHGRMDTLGTVSHRGAHKDPNLGQVPSVKKAKNESGEEVPVYGWKGGFGAECRKLFKPGRPGWFQTGVDASGLELRLLGHYLTPYDGGEFATRVSSPGLDIHSENAKITGLSRADTKTVTYAFLYGAGPLTIGLGVGVPEELLEELGTSSAAKQYVAFLKRVMRTKFIEPDVNTLAHVVKGQQVQKAFLEGITGLKDFKKDITEKAKKDGFIVALDGRKLMIRKPHASVNQLLQGGGAIVCKDWGIETDALLRECYALTRDVDYGQMAWVHDEYQYEHREEGFGQIIQEASARAISITAEKFDFRGKLATDGKTGLNWYDCH</sequence>
<dbReference type="SUPFAM" id="SSF56672">
    <property type="entry name" value="DNA/RNA polymerases"/>
    <property type="match status" value="1"/>
</dbReference>
<dbReference type="EMBL" id="WBWA01000028">
    <property type="protein sequence ID" value="KAB2662754.1"/>
    <property type="molecule type" value="Genomic_DNA"/>
</dbReference>
<dbReference type="AlphaFoldDB" id="A0A833CJW3"/>
<reference evidence="8 9" key="1">
    <citation type="submission" date="2019-09" db="EMBL/GenBank/DDBJ databases">
        <title>Taxonomic organization of the family Brucellaceae based on a phylogenomic approach.</title>
        <authorList>
            <person name="Leclercq S."/>
            <person name="Cloeckaert A."/>
            <person name="Zygmunt M.S."/>
        </authorList>
    </citation>
    <scope>NUCLEOTIDE SEQUENCE [LARGE SCALE GENOMIC DNA]</scope>
    <source>
        <strain evidence="8 9">LMG 18957</strain>
    </source>
</reference>
<dbReference type="InterPro" id="IPR012337">
    <property type="entry name" value="RNaseH-like_sf"/>
</dbReference>
<keyword evidence="5" id="KW-0540">Nuclease</keyword>
<dbReference type="GO" id="GO:0006302">
    <property type="term" value="P:double-strand break repair"/>
    <property type="evidence" value="ECO:0007669"/>
    <property type="project" value="TreeGrafter"/>
</dbReference>
<dbReference type="EC" id="2.7.7.7" evidence="3"/>
<dbReference type="PANTHER" id="PTHR10133">
    <property type="entry name" value="DNA POLYMERASE I"/>
    <property type="match status" value="1"/>
</dbReference>
<proteinExistence type="inferred from homology"/>
<protein>
    <recommendedName>
        <fullName evidence="3">DNA-directed DNA polymerase</fullName>
        <ecNumber evidence="3">2.7.7.7</ecNumber>
    </recommendedName>
</protein>
<dbReference type="Gene3D" id="1.20.1060.10">
    <property type="entry name" value="Taq DNA Polymerase, Chain T, domain 4"/>
    <property type="match status" value="1"/>
</dbReference>
<dbReference type="GO" id="GO:0004527">
    <property type="term" value="F:exonuclease activity"/>
    <property type="evidence" value="ECO:0007669"/>
    <property type="project" value="UniProtKB-KW"/>
</dbReference>
<keyword evidence="9" id="KW-1185">Reference proteome</keyword>
<evidence type="ECO:0000313" key="9">
    <source>
        <dbReference type="Proteomes" id="UP000430843"/>
    </source>
</evidence>
<evidence type="ECO:0000256" key="3">
    <source>
        <dbReference type="ARBA" id="ARBA00012417"/>
    </source>
</evidence>
<evidence type="ECO:0000256" key="1">
    <source>
        <dbReference type="ARBA" id="ARBA00007705"/>
    </source>
</evidence>
<comment type="caution">
    <text evidence="8">The sequence shown here is derived from an EMBL/GenBank/DDBJ whole genome shotgun (WGS) entry which is preliminary data.</text>
</comment>